<dbReference type="CDD" id="cd00878">
    <property type="entry name" value="Arf_Arl"/>
    <property type="match status" value="1"/>
</dbReference>
<feature type="binding site" evidence="4">
    <location>
        <begin position="25"/>
        <end position="32"/>
    </location>
    <ligand>
        <name>GTP</name>
        <dbReference type="ChEBI" id="CHEBI:37565"/>
    </ligand>
</feature>
<dbReference type="GO" id="GO:0046872">
    <property type="term" value="F:metal ion binding"/>
    <property type="evidence" value="ECO:0007669"/>
    <property type="project" value="UniProtKB-KW"/>
</dbReference>
<feature type="binding site" evidence="5">
    <location>
        <position position="49"/>
    </location>
    <ligand>
        <name>Mg(2+)</name>
        <dbReference type="ChEBI" id="CHEBI:18420"/>
    </ligand>
</feature>
<dbReference type="PRINTS" id="PR00328">
    <property type="entry name" value="SAR1GTPBP"/>
</dbReference>
<dbReference type="InterPro" id="IPR006689">
    <property type="entry name" value="Small_GTPase_ARF/SAR"/>
</dbReference>
<feature type="binding site" evidence="4">
    <location>
        <position position="71"/>
    </location>
    <ligand>
        <name>GTP</name>
        <dbReference type="ChEBI" id="CHEBI:37565"/>
    </ligand>
</feature>
<evidence type="ECO:0000313" key="7">
    <source>
        <dbReference type="EMBL" id="CAD9761292.1"/>
    </source>
</evidence>
<dbReference type="PANTHER" id="PTHR11711">
    <property type="entry name" value="ADP RIBOSYLATION FACTOR-RELATED"/>
    <property type="match status" value="1"/>
</dbReference>
<dbReference type="GO" id="GO:0030010">
    <property type="term" value="P:establishment of cell polarity"/>
    <property type="evidence" value="ECO:0007669"/>
    <property type="project" value="UniProtKB-ARBA"/>
</dbReference>
<reference evidence="7" key="1">
    <citation type="submission" date="2021-01" db="EMBL/GenBank/DDBJ databases">
        <authorList>
            <person name="Corre E."/>
            <person name="Pelletier E."/>
            <person name="Niang G."/>
            <person name="Scheremetjew M."/>
            <person name="Finn R."/>
            <person name="Kale V."/>
            <person name="Holt S."/>
            <person name="Cochrane G."/>
            <person name="Meng A."/>
            <person name="Brown T."/>
            <person name="Cohen L."/>
        </authorList>
    </citation>
    <scope>NUCLEOTIDE SEQUENCE</scope>
    <source>
        <strain evidence="7">CCMP622</strain>
    </source>
</reference>
<feature type="binding site" evidence="5">
    <location>
        <position position="32"/>
    </location>
    <ligand>
        <name>Mg(2+)</name>
        <dbReference type="ChEBI" id="CHEBI:18420"/>
    </ligand>
</feature>
<evidence type="ECO:0000256" key="6">
    <source>
        <dbReference type="RuleBase" id="RU003925"/>
    </source>
</evidence>
<keyword evidence="5" id="KW-0460">Magnesium</keyword>
<dbReference type="GO" id="GO:0003924">
    <property type="term" value="F:GTPase activity"/>
    <property type="evidence" value="ECO:0007669"/>
    <property type="project" value="InterPro"/>
</dbReference>
<keyword evidence="3 4" id="KW-0342">GTP-binding</keyword>
<evidence type="ECO:0000256" key="2">
    <source>
        <dbReference type="ARBA" id="ARBA00022741"/>
    </source>
</evidence>
<evidence type="ECO:0008006" key="8">
    <source>
        <dbReference type="Google" id="ProtNLM"/>
    </source>
</evidence>
<evidence type="ECO:0000256" key="1">
    <source>
        <dbReference type="ARBA" id="ARBA00010290"/>
    </source>
</evidence>
<organism evidence="7">
    <name type="scientific">Lotharella oceanica</name>
    <dbReference type="NCBI Taxonomy" id="641309"/>
    <lineage>
        <taxon>Eukaryota</taxon>
        <taxon>Sar</taxon>
        <taxon>Rhizaria</taxon>
        <taxon>Cercozoa</taxon>
        <taxon>Chlorarachniophyceae</taxon>
        <taxon>Lotharella</taxon>
    </lineage>
</organism>
<keyword evidence="5" id="KW-0479">Metal-binding</keyword>
<dbReference type="InterPro" id="IPR005225">
    <property type="entry name" value="Small_GTP-bd"/>
</dbReference>
<protein>
    <recommendedName>
        <fullName evidence="8">ADP-ribosylation factor</fullName>
    </recommendedName>
</protein>
<accession>A0A7S2XAV3</accession>
<evidence type="ECO:0000256" key="5">
    <source>
        <dbReference type="PIRSR" id="PIRSR606689-2"/>
    </source>
</evidence>
<dbReference type="SMART" id="SM00177">
    <property type="entry name" value="ARF"/>
    <property type="match status" value="1"/>
</dbReference>
<proteinExistence type="inferred from homology"/>
<dbReference type="PROSITE" id="PS51417">
    <property type="entry name" value="ARF"/>
    <property type="match status" value="1"/>
</dbReference>
<dbReference type="Gene3D" id="3.40.50.300">
    <property type="entry name" value="P-loop containing nucleotide triphosphate hydrolases"/>
    <property type="match status" value="1"/>
</dbReference>
<evidence type="ECO:0000256" key="4">
    <source>
        <dbReference type="PIRSR" id="PIRSR606689-1"/>
    </source>
</evidence>
<dbReference type="AlphaFoldDB" id="A0A7S2XAV3"/>
<name>A0A7S2XAV3_9EUKA</name>
<dbReference type="InterPro" id="IPR027417">
    <property type="entry name" value="P-loop_NTPase"/>
</dbReference>
<dbReference type="SMART" id="SM00178">
    <property type="entry name" value="SAR"/>
    <property type="match status" value="1"/>
</dbReference>
<gene>
    <name evidence="7" type="ORF">LSP00402_LOCUS8595</name>
</gene>
<feature type="binding site" evidence="4">
    <location>
        <begin position="127"/>
        <end position="130"/>
    </location>
    <ligand>
        <name>GTP</name>
        <dbReference type="ChEBI" id="CHEBI:37565"/>
    </ligand>
</feature>
<dbReference type="GO" id="GO:0005525">
    <property type="term" value="F:GTP binding"/>
    <property type="evidence" value="ECO:0007669"/>
    <property type="project" value="UniProtKB-KW"/>
</dbReference>
<dbReference type="EMBL" id="HBHP01013749">
    <property type="protein sequence ID" value="CAD9761292.1"/>
    <property type="molecule type" value="Transcribed_RNA"/>
</dbReference>
<dbReference type="SUPFAM" id="SSF52540">
    <property type="entry name" value="P-loop containing nucleoside triphosphate hydrolases"/>
    <property type="match status" value="1"/>
</dbReference>
<dbReference type="SMART" id="SM00175">
    <property type="entry name" value="RAB"/>
    <property type="match status" value="1"/>
</dbReference>
<dbReference type="NCBIfam" id="TIGR00231">
    <property type="entry name" value="small_GTP"/>
    <property type="match status" value="1"/>
</dbReference>
<dbReference type="FunFam" id="3.40.50.300:FF:000412">
    <property type="entry name" value="ADP-ribosylation factor 1"/>
    <property type="match status" value="1"/>
</dbReference>
<sequence length="188" mass="21044">MGQSISGFWTRVFGGRKHVRVVMIGLDAAGKTTVLYKLQLGEVVYTIPTIGFHVETVEHKSLDFQVWDIGGQEKIRPLWRHYYANTDGIVFVVDSNDQERLDVAREELETTLAFDELKDAAVLVFANKQDLPHALPSKSIAKRLGLDKMGGDRQWHVQGACATTGYGLVEGMDWLANTLDKRGAKKKQ</sequence>
<evidence type="ECO:0000256" key="3">
    <source>
        <dbReference type="ARBA" id="ARBA00023134"/>
    </source>
</evidence>
<dbReference type="Pfam" id="PF00025">
    <property type="entry name" value="Arf"/>
    <property type="match status" value="1"/>
</dbReference>
<keyword evidence="2 4" id="KW-0547">Nucleotide-binding</keyword>
<comment type="similarity">
    <text evidence="1 6">Belongs to the small GTPase superfamily. Arf family.</text>
</comment>
<dbReference type="InterPro" id="IPR024156">
    <property type="entry name" value="Small_GTPase_ARF"/>
</dbReference>